<evidence type="ECO:0000256" key="1">
    <source>
        <dbReference type="SAM" id="MobiDB-lite"/>
    </source>
</evidence>
<feature type="region of interest" description="Disordered" evidence="1">
    <location>
        <begin position="1"/>
        <end position="162"/>
    </location>
</feature>
<dbReference type="RefSeq" id="WP_128499784.1">
    <property type="nucleotide sequence ID" value="NZ_RZNC01000005.1"/>
</dbReference>
<dbReference type="OrthoDB" id="5150355at2"/>
<evidence type="ECO:0000259" key="3">
    <source>
        <dbReference type="Pfam" id="PF14230"/>
    </source>
</evidence>
<protein>
    <submittedName>
        <fullName evidence="4">DUF4333 domain-containing protein</fullName>
    </submittedName>
</protein>
<reference evidence="4 5" key="1">
    <citation type="submission" date="2018-12" db="EMBL/GenBank/DDBJ databases">
        <authorList>
            <person name="Li F."/>
        </authorList>
    </citation>
    <scope>NUCLEOTIDE SEQUENCE [LARGE SCALE GENOMIC DNA]</scope>
    <source>
        <strain evidence="4 5">8H24J-4-2</strain>
    </source>
</reference>
<feature type="compositionally biased region" description="Pro residues" evidence="1">
    <location>
        <begin position="89"/>
        <end position="109"/>
    </location>
</feature>
<keyword evidence="2" id="KW-1133">Transmembrane helix</keyword>
<accession>A0A444Q5W0</accession>
<gene>
    <name evidence="4" type="ORF">ELQ92_13300</name>
</gene>
<dbReference type="EMBL" id="RZNC01000005">
    <property type="protein sequence ID" value="RWZ59233.1"/>
    <property type="molecule type" value="Genomic_DNA"/>
</dbReference>
<feature type="domain" description="DUF4333" evidence="3">
    <location>
        <begin position="183"/>
        <end position="257"/>
    </location>
</feature>
<proteinExistence type="predicted"/>
<keyword evidence="5" id="KW-1185">Reference proteome</keyword>
<keyword evidence="2" id="KW-0812">Transmembrane</keyword>
<feature type="compositionally biased region" description="Low complexity" evidence="1">
    <location>
        <begin position="34"/>
        <end position="69"/>
    </location>
</feature>
<name>A0A444Q5W0_9MICO</name>
<comment type="caution">
    <text evidence="4">The sequence shown here is derived from an EMBL/GenBank/DDBJ whole genome shotgun (WGS) entry which is preliminary data.</text>
</comment>
<evidence type="ECO:0000256" key="2">
    <source>
        <dbReference type="SAM" id="Phobius"/>
    </source>
</evidence>
<feature type="transmembrane region" description="Helical" evidence="2">
    <location>
        <begin position="167"/>
        <end position="188"/>
    </location>
</feature>
<organism evidence="4 5">
    <name type="scientific">Labedella populi</name>
    <dbReference type="NCBI Taxonomy" id="2498850"/>
    <lineage>
        <taxon>Bacteria</taxon>
        <taxon>Bacillati</taxon>
        <taxon>Actinomycetota</taxon>
        <taxon>Actinomycetes</taxon>
        <taxon>Micrococcales</taxon>
        <taxon>Microbacteriaceae</taxon>
        <taxon>Labedella</taxon>
    </lineage>
</organism>
<evidence type="ECO:0000313" key="4">
    <source>
        <dbReference type="EMBL" id="RWZ59233.1"/>
    </source>
</evidence>
<dbReference type="AlphaFoldDB" id="A0A444Q5W0"/>
<keyword evidence="2" id="KW-0472">Membrane</keyword>
<evidence type="ECO:0000313" key="5">
    <source>
        <dbReference type="Proteomes" id="UP000288603"/>
    </source>
</evidence>
<sequence length="269" mass="27534">MSDGRTPTGPEGQQPDRAGAENPPLHSPQPAQPGQPTQQGQQGLPTQQVPPHQHGYGQQQWWNQQPNGGASPPPRDQPDRYPGSAVPPQRYPTPTAPTQPFGAPVPPAARQPGQPGQPGQGHPVQYAAGPGQQHAASPGFGPYSQHGGAAGAGSPGDAPRTRRRFSWGAASLGLLAGAAVGALITLAVTGQFVRPVFTGASVEDGVQGVLEDEFGLPDVDDVSCPEEPSAAAGAEFACAFTTGDREFSVQVRVLDSGGQYLVGAVTSGD</sequence>
<dbReference type="Pfam" id="PF14230">
    <property type="entry name" value="DUF4333"/>
    <property type="match status" value="1"/>
</dbReference>
<dbReference type="Proteomes" id="UP000288603">
    <property type="component" value="Unassembled WGS sequence"/>
</dbReference>
<dbReference type="InterPro" id="IPR025637">
    <property type="entry name" value="DUF4333"/>
</dbReference>